<dbReference type="InterPro" id="IPR053844">
    <property type="entry name" value="AH_C"/>
</dbReference>
<protein>
    <submittedName>
        <fullName evidence="3">Allophanate hydrolase</fullName>
    </submittedName>
</protein>
<dbReference type="EMBL" id="CP016808">
    <property type="protein sequence ID" value="ANY66503.1"/>
    <property type="molecule type" value="Genomic_DNA"/>
</dbReference>
<evidence type="ECO:0000259" key="1">
    <source>
        <dbReference type="Pfam" id="PF01425"/>
    </source>
</evidence>
<dbReference type="RefSeq" id="WP_099517818.1">
    <property type="nucleotide sequence ID" value="NZ_CP016808.1"/>
</dbReference>
<dbReference type="Gene3D" id="3.10.490.10">
    <property type="entry name" value="Gamma-glutamyl cyclotransferase-like"/>
    <property type="match status" value="1"/>
</dbReference>
<dbReference type="Gene3D" id="1.20.58.1700">
    <property type="match status" value="1"/>
</dbReference>
<dbReference type="InterPro" id="IPR014085">
    <property type="entry name" value="Allophanate_hydrolase"/>
</dbReference>
<feature type="domain" description="Amidase" evidence="1">
    <location>
        <begin position="29"/>
        <end position="439"/>
    </location>
</feature>
<dbReference type="GO" id="GO:0016787">
    <property type="term" value="F:hydrolase activity"/>
    <property type="evidence" value="ECO:0007669"/>
    <property type="project" value="UniProtKB-KW"/>
</dbReference>
<accession>A0A1B2DFL1</accession>
<evidence type="ECO:0000313" key="3">
    <source>
        <dbReference type="EMBL" id="ANY66503.1"/>
    </source>
</evidence>
<name>A0A1B2DFL1_9BACL</name>
<dbReference type="Pfam" id="PF21986">
    <property type="entry name" value="AH_C"/>
    <property type="match status" value="1"/>
</dbReference>
<dbReference type="InterPro" id="IPR023631">
    <property type="entry name" value="Amidase_dom"/>
</dbReference>
<gene>
    <name evidence="3" type="ORF">BBD42_08560</name>
</gene>
<keyword evidence="3" id="KW-0378">Hydrolase</keyword>
<dbReference type="AlphaFoldDB" id="A0A1B2DFL1"/>
<dbReference type="Pfam" id="PF01425">
    <property type="entry name" value="Amidase"/>
    <property type="match status" value="1"/>
</dbReference>
<dbReference type="PANTHER" id="PTHR11895:SF169">
    <property type="entry name" value="GLUTAMYL-TRNA(GLN) AMIDOTRANSFERASE"/>
    <property type="match status" value="1"/>
</dbReference>
<dbReference type="NCBIfam" id="TIGR02713">
    <property type="entry name" value="allophanate_hyd"/>
    <property type="match status" value="1"/>
</dbReference>
<feature type="domain" description="Allophanate hydrolase C-terminal" evidence="2">
    <location>
        <begin position="482"/>
        <end position="602"/>
    </location>
</feature>
<proteinExistence type="predicted"/>
<dbReference type="SUPFAM" id="SSF75304">
    <property type="entry name" value="Amidase signature (AS) enzymes"/>
    <property type="match status" value="1"/>
</dbReference>
<reference evidence="3" key="1">
    <citation type="submission" date="2016-08" db="EMBL/GenBank/DDBJ databases">
        <title>Complete Genome Seqeunce of Paenibacillus sp. BIHB 4019 from tea rhizoplane.</title>
        <authorList>
            <person name="Thakur R."/>
            <person name="Swarnkar M.K."/>
            <person name="Gulati A."/>
        </authorList>
    </citation>
    <scope>NUCLEOTIDE SEQUENCE [LARGE SCALE GENOMIC DNA]</scope>
    <source>
        <strain evidence="3">BIHB4019</strain>
    </source>
</reference>
<organism evidence="3">
    <name type="scientific">Paenibacillus sp. BIHB 4019</name>
    <dbReference type="NCBI Taxonomy" id="1870819"/>
    <lineage>
        <taxon>Bacteria</taxon>
        <taxon>Bacillati</taxon>
        <taxon>Bacillota</taxon>
        <taxon>Bacilli</taxon>
        <taxon>Bacillales</taxon>
        <taxon>Paenibacillaceae</taxon>
        <taxon>Paenibacillus</taxon>
    </lineage>
</organism>
<dbReference type="InterPro" id="IPR036928">
    <property type="entry name" value="AS_sf"/>
</dbReference>
<dbReference type="Gene3D" id="3.90.1300.10">
    <property type="entry name" value="Amidase signature (AS) domain"/>
    <property type="match status" value="1"/>
</dbReference>
<dbReference type="InterPro" id="IPR000120">
    <property type="entry name" value="Amidase"/>
</dbReference>
<dbReference type="NCBIfam" id="NF006043">
    <property type="entry name" value="PRK08186.1"/>
    <property type="match status" value="1"/>
</dbReference>
<evidence type="ECO:0000259" key="2">
    <source>
        <dbReference type="Pfam" id="PF21986"/>
    </source>
</evidence>
<sequence length="608" mass="65110">MTAVTFPEVITMQWLREKYAAKQLAPEAVIEEIIRRSERDAAMNIWITPPALARLRPYLERLALLDPAKTPLWGIPFAIKDNIDVAGLPTTAACAEFAYTPEENATVVERLVRAGAIPLGKTNLDQFATGLVGMRSPYGEAHNALRPELISGGSSSGSAVAVARGQAVFSLGTDTAGSGRVPAALNGLVGYKPTLGAWPTKGVVPACASLDCVTVFAHSIDDALAVDSSARGLDPADPWSREVARSARGLPSKLYLPLERPAFFGPFAEDYAQAWDASVQQLQLLGIAIENVDCSLFAEAAAELYEGPWVAERWADLGEFIESRPGATVPATEQVLRSGAAERHTAASVFASMHRLQAFKLAAKSLLDDAVLVMPTSGGTWTREQVREQPIQTNTAMGAYTNHCNLLDLSAVALPSGDAAERLPFGITLFALADQEHLLEGLGRLYANQTMESGQSGWAECSQNGAVAEVLSETNDADQTTLVAVCGLHMRGFALERQMHAFGASFVREASTAAKYELIKLPTTPAKPGMIKLDRGGVSVALEIWRMPLARFGEFAALIPAPLGIGKVELEHGEEVPGFICEGYALEGAERISAYGGWRKYEQATSIM</sequence>
<dbReference type="PANTHER" id="PTHR11895">
    <property type="entry name" value="TRANSAMIDASE"/>
    <property type="match status" value="1"/>
</dbReference>